<keyword evidence="7 9" id="KW-0472">Membrane</keyword>
<dbReference type="PANTHER" id="PTHR38686:SF1">
    <property type="entry name" value="APOLIPOPROTEIN N-ACYLTRANSFERASE"/>
    <property type="match status" value="1"/>
</dbReference>
<evidence type="ECO:0000256" key="4">
    <source>
        <dbReference type="ARBA" id="ARBA00022679"/>
    </source>
</evidence>
<dbReference type="SUPFAM" id="SSF56317">
    <property type="entry name" value="Carbon-nitrogen hydrolase"/>
    <property type="match status" value="1"/>
</dbReference>
<organism evidence="12 13">
    <name type="scientific">Cupriavidus pampae</name>
    <dbReference type="NCBI Taxonomy" id="659251"/>
    <lineage>
        <taxon>Bacteria</taxon>
        <taxon>Pseudomonadati</taxon>
        <taxon>Pseudomonadota</taxon>
        <taxon>Betaproteobacteria</taxon>
        <taxon>Burkholderiales</taxon>
        <taxon>Burkholderiaceae</taxon>
        <taxon>Cupriavidus</taxon>
    </lineage>
</organism>
<evidence type="ECO:0000256" key="8">
    <source>
        <dbReference type="ARBA" id="ARBA00023315"/>
    </source>
</evidence>
<feature type="transmembrane region" description="Helical" evidence="9">
    <location>
        <begin position="532"/>
        <end position="554"/>
    </location>
</feature>
<protein>
    <recommendedName>
        <fullName evidence="9">Apolipoprotein N-acyltransferase</fullName>
        <shortName evidence="9">ALP N-acyltransferase</shortName>
        <ecNumber evidence="9">2.3.1.269</ecNumber>
    </recommendedName>
</protein>
<evidence type="ECO:0000256" key="6">
    <source>
        <dbReference type="ARBA" id="ARBA00022989"/>
    </source>
</evidence>
<feature type="region of interest" description="Disordered" evidence="10">
    <location>
        <begin position="1"/>
        <end position="37"/>
    </location>
</feature>
<comment type="function">
    <text evidence="9">Catalyzes the phospholipid dependent N-acylation of the N-terminal cysteine of apolipoprotein, the last step in lipoprotein maturation.</text>
</comment>
<dbReference type="InterPro" id="IPR004563">
    <property type="entry name" value="Apolipo_AcylTrfase"/>
</dbReference>
<feature type="transmembrane region" description="Helical" evidence="9">
    <location>
        <begin position="55"/>
        <end position="71"/>
    </location>
</feature>
<evidence type="ECO:0000256" key="7">
    <source>
        <dbReference type="ARBA" id="ARBA00023136"/>
    </source>
</evidence>
<dbReference type="PROSITE" id="PS50263">
    <property type="entry name" value="CN_HYDROLASE"/>
    <property type="match status" value="1"/>
</dbReference>
<evidence type="ECO:0000313" key="13">
    <source>
        <dbReference type="Proteomes" id="UP000706525"/>
    </source>
</evidence>
<feature type="compositionally biased region" description="Polar residues" evidence="10">
    <location>
        <begin position="19"/>
        <end position="36"/>
    </location>
</feature>
<reference evidence="12 13" key="1">
    <citation type="submission" date="2021-08" db="EMBL/GenBank/DDBJ databases">
        <authorList>
            <person name="Peeters C."/>
        </authorList>
    </citation>
    <scope>NUCLEOTIDE SEQUENCE [LARGE SCALE GENOMIC DNA]</scope>
    <source>
        <strain evidence="12 13">LMG 32289</strain>
    </source>
</reference>
<evidence type="ECO:0000256" key="9">
    <source>
        <dbReference type="HAMAP-Rule" id="MF_01148"/>
    </source>
</evidence>
<keyword evidence="5 9" id="KW-0812">Transmembrane</keyword>
<dbReference type="GO" id="GO:0016746">
    <property type="term" value="F:acyltransferase activity"/>
    <property type="evidence" value="ECO:0007669"/>
    <property type="project" value="UniProtKB-KW"/>
</dbReference>
<dbReference type="NCBIfam" id="TIGR00546">
    <property type="entry name" value="lnt"/>
    <property type="match status" value="1"/>
</dbReference>
<gene>
    <name evidence="9 12" type="primary">lnt</name>
    <name evidence="12" type="ORF">LMG32289_01907</name>
</gene>
<keyword evidence="6 9" id="KW-1133">Transmembrane helix</keyword>
<dbReference type="HAMAP" id="MF_01148">
    <property type="entry name" value="Lnt"/>
    <property type="match status" value="1"/>
</dbReference>
<evidence type="ECO:0000256" key="3">
    <source>
        <dbReference type="ARBA" id="ARBA00022475"/>
    </source>
</evidence>
<keyword evidence="4 9" id="KW-0808">Transferase</keyword>
<dbReference type="CDD" id="cd07571">
    <property type="entry name" value="ALP_N-acyl_transferase"/>
    <property type="match status" value="1"/>
</dbReference>
<evidence type="ECO:0000259" key="11">
    <source>
        <dbReference type="PROSITE" id="PS50263"/>
    </source>
</evidence>
<feature type="transmembrane region" description="Helical" evidence="9">
    <location>
        <begin position="77"/>
        <end position="95"/>
    </location>
</feature>
<comment type="pathway">
    <text evidence="9">Protein modification; lipoprotein biosynthesis (N-acyl transfer).</text>
</comment>
<feature type="transmembrane region" description="Helical" evidence="9">
    <location>
        <begin position="251"/>
        <end position="272"/>
    </location>
</feature>
<comment type="subcellular location">
    <subcellularLocation>
        <location evidence="1 9">Cell membrane</location>
        <topology evidence="1 9">Multi-pass membrane protein</topology>
    </subcellularLocation>
</comment>
<dbReference type="Pfam" id="PF00795">
    <property type="entry name" value="CN_hydrolase"/>
    <property type="match status" value="1"/>
</dbReference>
<dbReference type="PANTHER" id="PTHR38686">
    <property type="entry name" value="APOLIPOPROTEIN N-ACYLTRANSFERASE"/>
    <property type="match status" value="1"/>
</dbReference>
<proteinExistence type="inferred from homology"/>
<feature type="transmembrane region" description="Helical" evidence="9">
    <location>
        <begin position="102"/>
        <end position="121"/>
    </location>
</feature>
<accession>A0ABN7YBE6</accession>
<dbReference type="Pfam" id="PF20154">
    <property type="entry name" value="LNT_N"/>
    <property type="match status" value="1"/>
</dbReference>
<evidence type="ECO:0000256" key="2">
    <source>
        <dbReference type="ARBA" id="ARBA00010065"/>
    </source>
</evidence>
<dbReference type="InterPro" id="IPR003010">
    <property type="entry name" value="C-N_Hydrolase"/>
</dbReference>
<comment type="similarity">
    <text evidence="2 9">Belongs to the CN hydrolase family. Apolipoprotein N-acyltransferase subfamily.</text>
</comment>
<dbReference type="Proteomes" id="UP000706525">
    <property type="component" value="Unassembled WGS sequence"/>
</dbReference>
<sequence length="563" mass="60759">MKRSAASAVDARRADGHAGQSSHGGNHSDKTFSPMNSASAASRDLSRATALGPRLRLLLAAMLGIAHTQAFAPHDWWWLQLLALAGLVALMADAGRARMAAATGYAFGMGWFLSGIWWLYISMHVYGEMPAWMAAPAVVLFAAYLSLWPALAGAVWYWLTRSRPAASATALAGVFGAILFGAAWGLSEWLRGVVFTGFPWLGSGYPHTAGPLAGYAPLFGVYGIATLAATLAALLVVAVRAAGLRRRGTMVTAIVSGAAIVIVGAVLRPVAWTQPIGEPISVRLLQGNVAQDIKFEPVGIQRSLELYRDLITAKPADLVITPETGFPVILQELPLDIAQDVRRFMENTGSTILFGAVGADSPVDFTNSAFAIGPEHPTLYRYNKHHLVPFGEFIPFGFHWFVNMMKMPLGDFMRGGLDQQAVPVRGIRVAPNICYEDLFGEEIAHTLRHQPEPANMMANMTNLAWFGDTIALDQHLQISRMRALEMRRPMLRATNTGMTAVVKPDGSTERLPTFEVGTLAATVQGMQGFTPFIRWGNVPFLALSGLVLAAAALARVRRRGSVT</sequence>
<name>A0ABN7YBE6_9BURK</name>
<feature type="domain" description="CN hydrolase" evidence="11">
    <location>
        <begin position="285"/>
        <end position="525"/>
    </location>
</feature>
<dbReference type="EMBL" id="CAJZAG010000003">
    <property type="protein sequence ID" value="CAG9169904.1"/>
    <property type="molecule type" value="Genomic_DNA"/>
</dbReference>
<comment type="catalytic activity">
    <reaction evidence="9">
        <text>N-terminal S-1,2-diacyl-sn-glyceryl-L-cysteinyl-[lipoprotein] + a glycerophospholipid = N-acyl-S-1,2-diacyl-sn-glyceryl-L-cysteinyl-[lipoprotein] + a 2-acyl-sn-glycero-3-phospholipid + H(+)</text>
        <dbReference type="Rhea" id="RHEA:48228"/>
        <dbReference type="Rhea" id="RHEA-COMP:14681"/>
        <dbReference type="Rhea" id="RHEA-COMP:14684"/>
        <dbReference type="ChEBI" id="CHEBI:15378"/>
        <dbReference type="ChEBI" id="CHEBI:136912"/>
        <dbReference type="ChEBI" id="CHEBI:140656"/>
        <dbReference type="ChEBI" id="CHEBI:140657"/>
        <dbReference type="ChEBI" id="CHEBI:140660"/>
        <dbReference type="EC" id="2.3.1.269"/>
    </reaction>
</comment>
<evidence type="ECO:0000313" key="12">
    <source>
        <dbReference type="EMBL" id="CAG9169904.1"/>
    </source>
</evidence>
<dbReference type="Gene3D" id="3.60.110.10">
    <property type="entry name" value="Carbon-nitrogen hydrolase"/>
    <property type="match status" value="1"/>
</dbReference>
<keyword evidence="3 9" id="KW-1003">Cell membrane</keyword>
<evidence type="ECO:0000256" key="1">
    <source>
        <dbReference type="ARBA" id="ARBA00004651"/>
    </source>
</evidence>
<dbReference type="EC" id="2.3.1.269" evidence="9"/>
<feature type="transmembrane region" description="Helical" evidence="9">
    <location>
        <begin position="133"/>
        <end position="159"/>
    </location>
</feature>
<comment type="caution">
    <text evidence="12">The sequence shown here is derived from an EMBL/GenBank/DDBJ whole genome shotgun (WGS) entry which is preliminary data.</text>
</comment>
<dbReference type="InterPro" id="IPR036526">
    <property type="entry name" value="C-N_Hydrolase_sf"/>
</dbReference>
<evidence type="ECO:0000256" key="10">
    <source>
        <dbReference type="SAM" id="MobiDB-lite"/>
    </source>
</evidence>
<dbReference type="InterPro" id="IPR045378">
    <property type="entry name" value="LNT_N"/>
</dbReference>
<evidence type="ECO:0000256" key="5">
    <source>
        <dbReference type="ARBA" id="ARBA00022692"/>
    </source>
</evidence>
<keyword evidence="8 9" id="KW-0012">Acyltransferase</keyword>
<feature type="transmembrane region" description="Helical" evidence="9">
    <location>
        <begin position="219"/>
        <end position="239"/>
    </location>
</feature>
<keyword evidence="13" id="KW-1185">Reference proteome</keyword>
<feature type="transmembrane region" description="Helical" evidence="9">
    <location>
        <begin position="166"/>
        <end position="186"/>
    </location>
</feature>